<feature type="transmembrane region" description="Helical" evidence="6">
    <location>
        <begin position="16"/>
        <end position="34"/>
    </location>
</feature>
<name>A0AA96GJR7_9BACT</name>
<dbReference type="Pfam" id="PF00209">
    <property type="entry name" value="SNF"/>
    <property type="match status" value="2"/>
</dbReference>
<feature type="transmembrane region" description="Helical" evidence="6">
    <location>
        <begin position="261"/>
        <end position="283"/>
    </location>
</feature>
<dbReference type="EMBL" id="CP116968">
    <property type="protein sequence ID" value="WNM61505.1"/>
    <property type="molecule type" value="Genomic_DNA"/>
</dbReference>
<dbReference type="InterPro" id="IPR047218">
    <property type="entry name" value="YocR/YhdH-like"/>
</dbReference>
<feature type="transmembrane region" description="Helical" evidence="6">
    <location>
        <begin position="183"/>
        <end position="205"/>
    </location>
</feature>
<comment type="subcellular location">
    <subcellularLocation>
        <location evidence="1">Membrane</location>
        <topology evidence="1">Multi-pass membrane protein</topology>
    </subcellularLocation>
</comment>
<dbReference type="SUPFAM" id="SSF161070">
    <property type="entry name" value="SNF-like"/>
    <property type="match status" value="1"/>
</dbReference>
<feature type="transmembrane region" description="Helical" evidence="6">
    <location>
        <begin position="225"/>
        <end position="249"/>
    </location>
</feature>
<keyword evidence="2" id="KW-0813">Transport</keyword>
<feature type="transmembrane region" description="Helical" evidence="6">
    <location>
        <begin position="46"/>
        <end position="70"/>
    </location>
</feature>
<dbReference type="GO" id="GO:0016020">
    <property type="term" value="C:membrane"/>
    <property type="evidence" value="ECO:0007669"/>
    <property type="project" value="UniProtKB-SubCell"/>
</dbReference>
<dbReference type="InterPro" id="IPR000175">
    <property type="entry name" value="Na/ntran_symport"/>
</dbReference>
<dbReference type="InterPro" id="IPR037272">
    <property type="entry name" value="SNS_sf"/>
</dbReference>
<dbReference type="AlphaFoldDB" id="A0AA96GJR7"/>
<keyword evidence="4 6" id="KW-1133">Transmembrane helix</keyword>
<feature type="transmembrane region" description="Helical" evidence="6">
    <location>
        <begin position="154"/>
        <end position="171"/>
    </location>
</feature>
<keyword evidence="8" id="KW-1185">Reference proteome</keyword>
<evidence type="ECO:0000256" key="6">
    <source>
        <dbReference type="SAM" id="Phobius"/>
    </source>
</evidence>
<feature type="transmembrane region" description="Helical" evidence="6">
    <location>
        <begin position="353"/>
        <end position="374"/>
    </location>
</feature>
<gene>
    <name evidence="7" type="ORF">PQG83_17355</name>
</gene>
<sequence>MNISDRQSMHGQWSSRWTFILAATGAAVGLGNIWKFPYLTGENGGSAFVLVYILCVAALGIPLMMAEILLGRRGRSTPIRSMQVLAEETNTTQWWQIVGWSGTLAGMLILSYYSVIGGWTLAYIFKSGAGTFSGTSGQFAADTFNNFIGSGTTLFFWHTVFMTLTMTVVAGGVKGGLERAIQFLMPTLFLLLLLMVAYSMTTGFFGKGLEFLFTPDFSKLTGASMLTAMGQAFFSLSLGMGTIMIYGSYVPKDTSIASTSIIIGLADTLVALLAGMAIFPIVFANNMEPGSGPGLIFQTLPVAFGNMPGGLAFGSLFFILLLVAAWTSSISLIEPLVTWLIETFGFSRIKASLYSGVTTWLIGLGTVWSFNWWAEIKFFGLSFFDLLDFVTSNLMLPLGGILIALFAGWLMKAESTKSELNIHNPTLYLAWQALVRYIAPVAVFIVLLNAIGIL</sequence>
<dbReference type="CDD" id="cd10336">
    <property type="entry name" value="SLC6sbd_Tyt1-Like"/>
    <property type="match status" value="1"/>
</dbReference>
<evidence type="ECO:0000256" key="5">
    <source>
        <dbReference type="ARBA" id="ARBA00023136"/>
    </source>
</evidence>
<dbReference type="NCBIfam" id="NF037979">
    <property type="entry name" value="Na_transp"/>
    <property type="match status" value="1"/>
</dbReference>
<evidence type="ECO:0000256" key="3">
    <source>
        <dbReference type="ARBA" id="ARBA00022692"/>
    </source>
</evidence>
<dbReference type="KEGG" id="nneo:PQG83_17355"/>
<reference evidence="7 8" key="1">
    <citation type="submission" date="2023-01" db="EMBL/GenBank/DDBJ databases">
        <title>Cultivation and genomic characterization of new, ubiquitous marine nitrite-oxidizing bacteria from the Nitrospirales.</title>
        <authorList>
            <person name="Mueller A.J."/>
            <person name="Daebeler A."/>
            <person name="Herbold C.W."/>
            <person name="Kirkegaard R.H."/>
            <person name="Daims H."/>
        </authorList>
    </citation>
    <scope>NUCLEOTIDE SEQUENCE [LARGE SCALE GENOMIC DNA]</scope>
    <source>
        <strain evidence="7 8">DK</strain>
    </source>
</reference>
<feature type="transmembrane region" description="Helical" evidence="6">
    <location>
        <begin position="434"/>
        <end position="453"/>
    </location>
</feature>
<feature type="transmembrane region" description="Helical" evidence="6">
    <location>
        <begin position="394"/>
        <end position="413"/>
    </location>
</feature>
<dbReference type="PANTHER" id="PTHR42948:SF1">
    <property type="entry name" value="TRANSPORTER"/>
    <property type="match status" value="1"/>
</dbReference>
<feature type="transmembrane region" description="Helical" evidence="6">
    <location>
        <begin position="316"/>
        <end position="341"/>
    </location>
</feature>
<keyword evidence="3 6" id="KW-0812">Transmembrane</keyword>
<dbReference type="PANTHER" id="PTHR42948">
    <property type="entry name" value="TRANSPORTER"/>
    <property type="match status" value="1"/>
</dbReference>
<feature type="transmembrane region" description="Helical" evidence="6">
    <location>
        <begin position="104"/>
        <end position="125"/>
    </location>
</feature>
<evidence type="ECO:0000256" key="1">
    <source>
        <dbReference type="ARBA" id="ARBA00004141"/>
    </source>
</evidence>
<evidence type="ECO:0000313" key="7">
    <source>
        <dbReference type="EMBL" id="WNM61505.1"/>
    </source>
</evidence>
<evidence type="ECO:0000313" key="8">
    <source>
        <dbReference type="Proteomes" id="UP001302494"/>
    </source>
</evidence>
<proteinExistence type="predicted"/>
<organism evidence="7 8">
    <name type="scientific">Candidatus Nitrospira neomarina</name>
    <dbReference type="NCBI Taxonomy" id="3020899"/>
    <lineage>
        <taxon>Bacteria</taxon>
        <taxon>Pseudomonadati</taxon>
        <taxon>Nitrospirota</taxon>
        <taxon>Nitrospiria</taxon>
        <taxon>Nitrospirales</taxon>
        <taxon>Nitrospiraceae</taxon>
        <taxon>Nitrospira</taxon>
    </lineage>
</organism>
<protein>
    <submittedName>
        <fullName evidence="7">Sodium-dependent transporter</fullName>
    </submittedName>
</protein>
<evidence type="ECO:0000256" key="2">
    <source>
        <dbReference type="ARBA" id="ARBA00022448"/>
    </source>
</evidence>
<evidence type="ECO:0000256" key="4">
    <source>
        <dbReference type="ARBA" id="ARBA00022989"/>
    </source>
</evidence>
<dbReference type="PRINTS" id="PR00176">
    <property type="entry name" value="NANEUSMPORT"/>
</dbReference>
<dbReference type="Proteomes" id="UP001302494">
    <property type="component" value="Chromosome"/>
</dbReference>
<dbReference type="RefSeq" id="WP_312743760.1">
    <property type="nucleotide sequence ID" value="NZ_CP116968.1"/>
</dbReference>
<accession>A0AA96GJR7</accession>
<keyword evidence="5 6" id="KW-0472">Membrane</keyword>
<dbReference type="PROSITE" id="PS50267">
    <property type="entry name" value="NA_NEUROTRAN_SYMP_3"/>
    <property type="match status" value="1"/>
</dbReference>